<dbReference type="Gene3D" id="1.10.3660.10">
    <property type="entry name" value="6-phosphogluconate dehydrogenase C-terminal like domain"/>
    <property type="match status" value="2"/>
</dbReference>
<dbReference type="InterPro" id="IPR008927">
    <property type="entry name" value="6-PGluconate_DH-like_C_sf"/>
</dbReference>
<dbReference type="Proteomes" id="UP000033710">
    <property type="component" value="Unassembled WGS sequence"/>
</dbReference>
<evidence type="ECO:0000313" key="4">
    <source>
        <dbReference type="Proteomes" id="UP000033710"/>
    </source>
</evidence>
<dbReference type="KEGG" id="ssck:SPSK_07157"/>
<gene>
    <name evidence="3" type="ORF">SPSK_07157</name>
</gene>
<dbReference type="InterPro" id="IPR046825">
    <property type="entry name" value="PDH_C"/>
</dbReference>
<dbReference type="GO" id="GO:0006571">
    <property type="term" value="P:tyrosine biosynthetic process"/>
    <property type="evidence" value="ECO:0007669"/>
    <property type="project" value="InterPro"/>
</dbReference>
<evidence type="ECO:0000313" key="3">
    <source>
        <dbReference type="EMBL" id="KJR88385.1"/>
    </source>
</evidence>
<evidence type="ECO:0000259" key="2">
    <source>
        <dbReference type="PROSITE" id="PS51176"/>
    </source>
</evidence>
<dbReference type="PROSITE" id="PS51176">
    <property type="entry name" value="PDH_ADH"/>
    <property type="match status" value="1"/>
</dbReference>
<feature type="domain" description="Prephenate/arogenate dehydrogenase" evidence="2">
    <location>
        <begin position="17"/>
        <end position="395"/>
    </location>
</feature>
<comment type="caution">
    <text evidence="3">The sequence shown here is derived from an EMBL/GenBank/DDBJ whole genome shotgun (WGS) entry which is preliminary data.</text>
</comment>
<dbReference type="PANTHER" id="PTHR21363:SF0">
    <property type="entry name" value="PREPHENATE DEHYDROGENASE [NADP(+)]"/>
    <property type="match status" value="1"/>
</dbReference>
<dbReference type="OrthoDB" id="5399569at2759"/>
<proteinExistence type="predicted"/>
<dbReference type="GeneID" id="27669101"/>
<reference evidence="3 4" key="1">
    <citation type="journal article" date="2014" name="BMC Genomics">
        <title>Comparative genomics of the major fungal agents of human and animal Sporotrichosis: Sporothrix schenckii and Sporothrix brasiliensis.</title>
        <authorList>
            <person name="Teixeira M.M."/>
            <person name="de Almeida L.G."/>
            <person name="Kubitschek-Barreira P."/>
            <person name="Alves F.L."/>
            <person name="Kioshima E.S."/>
            <person name="Abadio A.K."/>
            <person name="Fernandes L."/>
            <person name="Derengowski L.S."/>
            <person name="Ferreira K.S."/>
            <person name="Souza R.C."/>
            <person name="Ruiz J.C."/>
            <person name="de Andrade N.C."/>
            <person name="Paes H.C."/>
            <person name="Nicola A.M."/>
            <person name="Albuquerque P."/>
            <person name="Gerber A.L."/>
            <person name="Martins V.P."/>
            <person name="Peconick L.D."/>
            <person name="Neto A.V."/>
            <person name="Chaucanez C.B."/>
            <person name="Silva P.A."/>
            <person name="Cunha O.L."/>
            <person name="de Oliveira F.F."/>
            <person name="dos Santos T.C."/>
            <person name="Barros A.L."/>
            <person name="Soares M.A."/>
            <person name="de Oliveira L.M."/>
            <person name="Marini M.M."/>
            <person name="Villalobos-Duno H."/>
            <person name="Cunha M.M."/>
            <person name="de Hoog S."/>
            <person name="da Silveira J.F."/>
            <person name="Henrissat B."/>
            <person name="Nino-Vega G.A."/>
            <person name="Cisalpino P.S."/>
            <person name="Mora-Montes H.M."/>
            <person name="Almeida S.R."/>
            <person name="Stajich J.E."/>
            <person name="Lopes-Bezerra L.M."/>
            <person name="Vasconcelos A.T."/>
            <person name="Felipe M.S."/>
        </authorList>
    </citation>
    <scope>NUCLEOTIDE SEQUENCE [LARGE SCALE GENOMIC DNA]</scope>
    <source>
        <strain evidence="3 4">1099-18</strain>
    </source>
</reference>
<dbReference type="FunFam" id="1.10.3660.10:FF:000004">
    <property type="entry name" value="Prephenate dehydrogenase [NADP(+)]"/>
    <property type="match status" value="1"/>
</dbReference>
<dbReference type="EMBL" id="AXCR01000004">
    <property type="protein sequence ID" value="KJR88385.1"/>
    <property type="molecule type" value="Genomic_DNA"/>
</dbReference>
<dbReference type="SUPFAM" id="SSF51735">
    <property type="entry name" value="NAD(P)-binding Rossmann-fold domains"/>
    <property type="match status" value="1"/>
</dbReference>
<dbReference type="GO" id="GO:0008977">
    <property type="term" value="F:prephenate dehydrogenase (NAD+) activity"/>
    <property type="evidence" value="ECO:0007669"/>
    <property type="project" value="InterPro"/>
</dbReference>
<sequence>MAAEEAQTVVPPGMETFTVGLIGMGDMGRMYAIRLAAAGWSDSKSFDRTRGRRAYSDQWTKKIRQHTDRRQIRKSPRRIFWKSTATQPFPLLQPLHSACQGKRRRDDFVCDFGPTVNSKLRSHAEELSQENIIILRNGHLVSRASDYIIYSVEAAAIGHVVKEYGPFVSFPTLVPYLADSAAFFVSKLLFLRSETATKQGAIVGGQTSCKDPEIKALESFLPEDVQIVSCHSLHGPSVDTHGQPLVLIKHRATDEAFAKVETVLRCLGSTHVYLTAEMHDRITADTQAVTHVAFLSMGKAWHASQQFPWEGARYVGGIENVKINLMLRIYAQKWHVYAGLAIMNPEARRQIAQYAASTTELYKLMLEGRADELRKRVYHARDKVFGTDGHPMWEEKPMLDDGLLDGFGLGERPEHILPNNHLSLLAMVDCWSELGIVPYDHMLCSTPLFRLRLGVAESVFRDTAKLDETLRVAIEDNTFRSDDLEFTFAARGWAECVSLGHFETWKERFVVTQNFFKPRFPEATKVGNAMMKALLDSRK</sequence>
<dbReference type="InterPro" id="IPR003099">
    <property type="entry name" value="Prephen_DH"/>
</dbReference>
<dbReference type="GO" id="GO:0070403">
    <property type="term" value="F:NAD+ binding"/>
    <property type="evidence" value="ECO:0007669"/>
    <property type="project" value="TreeGrafter"/>
</dbReference>
<evidence type="ECO:0000256" key="1">
    <source>
        <dbReference type="ARBA" id="ARBA00023002"/>
    </source>
</evidence>
<dbReference type="VEuPathDB" id="FungiDB:SPSK_07157"/>
<dbReference type="Gene3D" id="3.40.50.720">
    <property type="entry name" value="NAD(P)-binding Rossmann-like Domain"/>
    <property type="match status" value="1"/>
</dbReference>
<reference evidence="3 4" key="2">
    <citation type="journal article" date="2015" name="Eukaryot. Cell">
        <title>Asexual propagation of a virulent clone complex in a human and feline outbreak of sporotrichosis.</title>
        <authorList>
            <person name="Teixeira Mde M."/>
            <person name="Rodrigues A.M."/>
            <person name="Tsui C.K."/>
            <person name="de Almeida L.G."/>
            <person name="Van Diepeningen A.D."/>
            <person name="van den Ende B.G."/>
            <person name="Fernandes G.F."/>
            <person name="Kano R."/>
            <person name="Hamelin R.C."/>
            <person name="Lopes-Bezerra L.M."/>
            <person name="Vasconcelos A.T."/>
            <person name="de Hoog S."/>
            <person name="de Camargo Z.P."/>
            <person name="Felipe M.S."/>
        </authorList>
    </citation>
    <scope>NUCLEOTIDE SEQUENCE [LARGE SCALE GENOMIC DNA]</scope>
    <source>
        <strain evidence="3 4">1099-18</strain>
    </source>
</reference>
<dbReference type="SUPFAM" id="SSF48179">
    <property type="entry name" value="6-phosphogluconate dehydrogenase C-terminal domain-like"/>
    <property type="match status" value="2"/>
</dbReference>
<keyword evidence="1" id="KW-0560">Oxidoreductase</keyword>
<organism evidence="3 4">
    <name type="scientific">Sporothrix schenckii 1099-18</name>
    <dbReference type="NCBI Taxonomy" id="1397361"/>
    <lineage>
        <taxon>Eukaryota</taxon>
        <taxon>Fungi</taxon>
        <taxon>Dikarya</taxon>
        <taxon>Ascomycota</taxon>
        <taxon>Pezizomycotina</taxon>
        <taxon>Sordariomycetes</taxon>
        <taxon>Sordariomycetidae</taxon>
        <taxon>Ophiostomatales</taxon>
        <taxon>Ophiostomataceae</taxon>
        <taxon>Sporothrix</taxon>
    </lineage>
</organism>
<accession>A0A0F2MHP8</accession>
<dbReference type="InterPro" id="IPR036291">
    <property type="entry name" value="NAD(P)-bd_dom_sf"/>
</dbReference>
<name>A0A0F2MHP8_SPOSC</name>
<dbReference type="RefSeq" id="XP_016591061.1">
    <property type="nucleotide sequence ID" value="XM_016733824.1"/>
</dbReference>
<dbReference type="Pfam" id="PF20463">
    <property type="entry name" value="PDH_C"/>
    <property type="match status" value="1"/>
</dbReference>
<protein>
    <submittedName>
        <fullName evidence="3">Prephenate dehydrogenase (NADP+)</fullName>
    </submittedName>
</protein>
<dbReference type="AlphaFoldDB" id="A0A0F2MHP8"/>
<dbReference type="InterPro" id="IPR050812">
    <property type="entry name" value="Preph/Arog_dehydrog"/>
</dbReference>
<dbReference type="PANTHER" id="PTHR21363">
    <property type="entry name" value="PREPHENATE DEHYDROGENASE"/>
    <property type="match status" value="1"/>
</dbReference>
<dbReference type="GO" id="GO:0004665">
    <property type="term" value="F:prephenate dehydrogenase (NADP+) activity"/>
    <property type="evidence" value="ECO:0007669"/>
    <property type="project" value="InterPro"/>
</dbReference>